<dbReference type="InterPro" id="IPR050313">
    <property type="entry name" value="Carb_Metab_HTH_regulators"/>
</dbReference>
<evidence type="ECO:0000313" key="4">
    <source>
        <dbReference type="EMBL" id="CAB4603849.1"/>
    </source>
</evidence>
<name>A0A6J6GVQ0_9ZZZZ</name>
<dbReference type="PANTHER" id="PTHR30363">
    <property type="entry name" value="HTH-TYPE TRANSCRIPTIONAL REGULATOR SRLR-RELATED"/>
    <property type="match status" value="1"/>
</dbReference>
<dbReference type="InterPro" id="IPR036390">
    <property type="entry name" value="WH_DNA-bd_sf"/>
</dbReference>
<proteinExistence type="predicted"/>
<reference evidence="4" key="1">
    <citation type="submission" date="2020-05" db="EMBL/GenBank/DDBJ databases">
        <authorList>
            <person name="Chiriac C."/>
            <person name="Salcher M."/>
            <person name="Ghai R."/>
            <person name="Kavagutti S V."/>
        </authorList>
    </citation>
    <scope>NUCLEOTIDE SEQUENCE</scope>
</reference>
<evidence type="ECO:0000259" key="3">
    <source>
        <dbReference type="PROSITE" id="PS51000"/>
    </source>
</evidence>
<gene>
    <name evidence="4" type="ORF">UFOPK1493_04519</name>
</gene>
<dbReference type="Gene3D" id="1.10.10.10">
    <property type="entry name" value="Winged helix-like DNA-binding domain superfamily/Winged helix DNA-binding domain"/>
    <property type="match status" value="1"/>
</dbReference>
<dbReference type="AlphaFoldDB" id="A0A6J6GVQ0"/>
<dbReference type="InterPro" id="IPR001845">
    <property type="entry name" value="HTH_ArsR_DNA-bd_dom"/>
</dbReference>
<protein>
    <submittedName>
        <fullName evidence="4">Unannotated protein</fullName>
    </submittedName>
</protein>
<feature type="domain" description="HTH deoR-type" evidence="3">
    <location>
        <begin position="4"/>
        <end position="59"/>
    </location>
</feature>
<keyword evidence="1" id="KW-0805">Transcription regulation</keyword>
<dbReference type="PROSITE" id="PS51000">
    <property type="entry name" value="HTH_DEOR_2"/>
    <property type="match status" value="1"/>
</dbReference>
<dbReference type="PANTHER" id="PTHR30363:SF28">
    <property type="entry name" value="TRANSCRIPTIONAL REGULATORY PROTEIN-RELATED"/>
    <property type="match status" value="1"/>
</dbReference>
<organism evidence="4">
    <name type="scientific">freshwater metagenome</name>
    <dbReference type="NCBI Taxonomy" id="449393"/>
    <lineage>
        <taxon>unclassified sequences</taxon>
        <taxon>metagenomes</taxon>
        <taxon>ecological metagenomes</taxon>
    </lineage>
</organism>
<dbReference type="EMBL" id="CAEZSR010000373">
    <property type="protein sequence ID" value="CAB4603849.1"/>
    <property type="molecule type" value="Genomic_DNA"/>
</dbReference>
<dbReference type="InterPro" id="IPR036388">
    <property type="entry name" value="WH-like_DNA-bd_sf"/>
</dbReference>
<keyword evidence="2" id="KW-0804">Transcription</keyword>
<dbReference type="GO" id="GO:0003700">
    <property type="term" value="F:DNA-binding transcription factor activity"/>
    <property type="evidence" value="ECO:0007669"/>
    <property type="project" value="InterPro"/>
</dbReference>
<evidence type="ECO:0000256" key="1">
    <source>
        <dbReference type="ARBA" id="ARBA00023015"/>
    </source>
</evidence>
<evidence type="ECO:0000256" key="2">
    <source>
        <dbReference type="ARBA" id="ARBA00023163"/>
    </source>
</evidence>
<sequence length="209" mass="23030">MSDMTDAKRRLVERLKRVDSSTAGELAAAFELTDTAVRQHLEQLQEQGLVRRTEGSATGRGRPAARWQLTPAAAAMFPDRHVDLTIDLIESVRVTLGEEALDRVIDTRARRQADQYRAVLGDGPLAERVHRLADQRTAEGYVAEVVADDGELVLVEHHCPICTAAASCTSLCRSELEVFQQALGQGVTVRREQHLLSGDQRCAYRISAA</sequence>
<dbReference type="Pfam" id="PF01022">
    <property type="entry name" value="HTH_5"/>
    <property type="match status" value="1"/>
</dbReference>
<accession>A0A6J6GVQ0</accession>
<dbReference type="InterPro" id="IPR001034">
    <property type="entry name" value="DeoR_HTH"/>
</dbReference>
<dbReference type="SUPFAM" id="SSF46785">
    <property type="entry name" value="Winged helix' DNA-binding domain"/>
    <property type="match status" value="1"/>
</dbReference>